<gene>
    <name evidence="13" type="primary">LOC114846913</name>
</gene>
<feature type="transmembrane region" description="Helical" evidence="10">
    <location>
        <begin position="122"/>
        <end position="142"/>
    </location>
</feature>
<dbReference type="PROSITE" id="PS00237">
    <property type="entry name" value="G_PROTEIN_RECEP_F1_1"/>
    <property type="match status" value="1"/>
</dbReference>
<evidence type="ECO:0000256" key="8">
    <source>
        <dbReference type="ARBA" id="ARBA00023224"/>
    </source>
</evidence>
<feature type="transmembrane region" description="Helical" evidence="10">
    <location>
        <begin position="265"/>
        <end position="285"/>
    </location>
</feature>
<evidence type="ECO:0000256" key="2">
    <source>
        <dbReference type="ARBA" id="ARBA00022475"/>
    </source>
</evidence>
<dbReference type="PANTHER" id="PTHR24249">
    <property type="entry name" value="HISTAMINE RECEPTOR-RELATED G-PROTEIN COUPLED RECEPTOR"/>
    <property type="match status" value="1"/>
</dbReference>
<dbReference type="PROSITE" id="PS50262">
    <property type="entry name" value="G_PROTEIN_RECEP_F1_2"/>
    <property type="match status" value="1"/>
</dbReference>
<protein>
    <submittedName>
        <fullName evidence="13">Trace amine-associated receptor 13c-like</fullName>
    </submittedName>
</protein>
<keyword evidence="7 9" id="KW-0675">Receptor</keyword>
<keyword evidence="2" id="KW-1003">Cell membrane</keyword>
<evidence type="ECO:0000256" key="6">
    <source>
        <dbReference type="ARBA" id="ARBA00023136"/>
    </source>
</evidence>
<evidence type="ECO:0000256" key="3">
    <source>
        <dbReference type="ARBA" id="ARBA00022692"/>
    </source>
</evidence>
<dbReference type="KEGG" id="bspl:114846913"/>
<dbReference type="InterPro" id="IPR017452">
    <property type="entry name" value="GPCR_Rhodpsn_7TM"/>
</dbReference>
<organism evidence="12 13">
    <name type="scientific">Betta splendens</name>
    <name type="common">Siamese fighting fish</name>
    <dbReference type="NCBI Taxonomy" id="158456"/>
    <lineage>
        <taxon>Eukaryota</taxon>
        <taxon>Metazoa</taxon>
        <taxon>Chordata</taxon>
        <taxon>Craniata</taxon>
        <taxon>Vertebrata</taxon>
        <taxon>Euteleostomi</taxon>
        <taxon>Actinopterygii</taxon>
        <taxon>Neopterygii</taxon>
        <taxon>Teleostei</taxon>
        <taxon>Neoteleostei</taxon>
        <taxon>Acanthomorphata</taxon>
        <taxon>Anabantaria</taxon>
        <taxon>Anabantiformes</taxon>
        <taxon>Anabantoidei</taxon>
        <taxon>Osphronemidae</taxon>
        <taxon>Betta</taxon>
    </lineage>
</organism>
<dbReference type="PANTHER" id="PTHR24249:SF381">
    <property type="entry name" value="TRACE AMINE ASSOCIATED RECEPTOR 19P-RELATED"/>
    <property type="match status" value="1"/>
</dbReference>
<dbReference type="Proteomes" id="UP000515150">
    <property type="component" value="Chromosome 21"/>
</dbReference>
<dbReference type="InterPro" id="IPR050569">
    <property type="entry name" value="TAAR"/>
</dbReference>
<dbReference type="GO" id="GO:0005886">
    <property type="term" value="C:plasma membrane"/>
    <property type="evidence" value="ECO:0007669"/>
    <property type="project" value="UniProtKB-SubCell"/>
</dbReference>
<evidence type="ECO:0000313" key="13">
    <source>
        <dbReference type="RefSeq" id="XP_055360760.1"/>
    </source>
</evidence>
<feature type="transmembrane region" description="Helical" evidence="10">
    <location>
        <begin position="214"/>
        <end position="237"/>
    </location>
</feature>
<evidence type="ECO:0000256" key="9">
    <source>
        <dbReference type="RuleBase" id="RU000688"/>
    </source>
</evidence>
<feature type="transmembrane region" description="Helical" evidence="10">
    <location>
        <begin position="86"/>
        <end position="110"/>
    </location>
</feature>
<feature type="transmembrane region" description="Helical" evidence="10">
    <location>
        <begin position="163"/>
        <end position="184"/>
    </location>
</feature>
<dbReference type="AlphaFoldDB" id="A0A9W2XGP9"/>
<evidence type="ECO:0000256" key="7">
    <source>
        <dbReference type="ARBA" id="ARBA00023170"/>
    </source>
</evidence>
<keyword evidence="8 9" id="KW-0807">Transducer</keyword>
<feature type="transmembrane region" description="Helical" evidence="10">
    <location>
        <begin position="50"/>
        <end position="74"/>
    </location>
</feature>
<comment type="similarity">
    <text evidence="9">Belongs to the G-protein coupled receptor 1 family.</text>
</comment>
<evidence type="ECO:0000313" key="12">
    <source>
        <dbReference type="Proteomes" id="UP000515150"/>
    </source>
</evidence>
<proteinExistence type="inferred from homology"/>
<name>A0A9W2XGP9_BETSP</name>
<dbReference type="RefSeq" id="XP_055360760.1">
    <property type="nucleotide sequence ID" value="XM_055504785.1"/>
</dbReference>
<feature type="transmembrane region" description="Helical" evidence="10">
    <location>
        <begin position="297"/>
        <end position="317"/>
    </location>
</feature>
<keyword evidence="12" id="KW-1185">Reference proteome</keyword>
<dbReference type="OrthoDB" id="10042731at2759"/>
<keyword evidence="3 9" id="KW-0812">Transmembrane</keyword>
<evidence type="ECO:0000256" key="5">
    <source>
        <dbReference type="ARBA" id="ARBA00023040"/>
    </source>
</evidence>
<keyword evidence="5 9" id="KW-0297">G-protein coupled receptor</keyword>
<evidence type="ECO:0000256" key="1">
    <source>
        <dbReference type="ARBA" id="ARBA00004651"/>
    </source>
</evidence>
<keyword evidence="4 10" id="KW-1133">Transmembrane helix</keyword>
<comment type="subcellular location">
    <subcellularLocation>
        <location evidence="1">Cell membrane</location>
        <topology evidence="1">Multi-pass membrane protein</topology>
    </subcellularLocation>
</comment>
<sequence length="344" mass="38801">MNKGPVVEKLHHFMFDQRTFPVVMEEGELCFPQLLNASCRRPNHRRFEVVFVNILLTFISVLTTGLNLLVIITISYYRKLHSSTNLLLLSLAVSDFMIGLLQIPVEILIFNGCWFLGDIVCALNSFLGFVTSSVSVGNMLLISVDRYLAICEPMYYPTKVTVAAVRLCVCLCWILSVIYSSWIVRDLFTKPDRYLTCFGECVVAISYIEGTVDFLLTFVGPITVIIVLYMRVFVVAVSQARAMRSHVVAFKPQSSATANKSELKAARNLGVVVVVFLLCFSPYYICSVTGANSLDSLFQIWLLYFNSCLNPVIYALFYPWFRKAIKHIITLQILQPGSCEANIL</sequence>
<dbReference type="InterPro" id="IPR000276">
    <property type="entry name" value="GPCR_Rhodpsn"/>
</dbReference>
<accession>A0A9W2XGP9</accession>
<dbReference type="SMART" id="SM01381">
    <property type="entry name" value="7TM_GPCR_Srsx"/>
    <property type="match status" value="1"/>
</dbReference>
<dbReference type="Pfam" id="PF00001">
    <property type="entry name" value="7tm_1"/>
    <property type="match status" value="1"/>
</dbReference>
<evidence type="ECO:0000256" key="10">
    <source>
        <dbReference type="SAM" id="Phobius"/>
    </source>
</evidence>
<dbReference type="Gene3D" id="1.20.1070.10">
    <property type="entry name" value="Rhodopsin 7-helix transmembrane proteins"/>
    <property type="match status" value="1"/>
</dbReference>
<evidence type="ECO:0000256" key="4">
    <source>
        <dbReference type="ARBA" id="ARBA00022989"/>
    </source>
</evidence>
<reference evidence="13" key="1">
    <citation type="submission" date="2025-08" db="UniProtKB">
        <authorList>
            <consortium name="RefSeq"/>
        </authorList>
    </citation>
    <scope>IDENTIFICATION</scope>
</reference>
<evidence type="ECO:0000259" key="11">
    <source>
        <dbReference type="PROSITE" id="PS50262"/>
    </source>
</evidence>
<dbReference type="GeneID" id="114846913"/>
<dbReference type="SUPFAM" id="SSF81321">
    <property type="entry name" value="Family A G protein-coupled receptor-like"/>
    <property type="match status" value="1"/>
</dbReference>
<keyword evidence="6 10" id="KW-0472">Membrane</keyword>
<dbReference type="PRINTS" id="PR00237">
    <property type="entry name" value="GPCRRHODOPSN"/>
</dbReference>
<dbReference type="GO" id="GO:0001594">
    <property type="term" value="F:trace-amine receptor activity"/>
    <property type="evidence" value="ECO:0007669"/>
    <property type="project" value="TreeGrafter"/>
</dbReference>
<feature type="domain" description="G-protein coupled receptors family 1 profile" evidence="11">
    <location>
        <begin position="66"/>
        <end position="314"/>
    </location>
</feature>